<comment type="caution">
    <text evidence="2">The sequence shown here is derived from an EMBL/GenBank/DDBJ whole genome shotgun (WGS) entry which is preliminary data.</text>
</comment>
<dbReference type="GO" id="GO:0006974">
    <property type="term" value="P:DNA damage response"/>
    <property type="evidence" value="ECO:0007669"/>
    <property type="project" value="InterPro"/>
</dbReference>
<evidence type="ECO:0000313" key="3">
    <source>
        <dbReference type="Proteomes" id="UP000217199"/>
    </source>
</evidence>
<dbReference type="Proteomes" id="UP000217199">
    <property type="component" value="Unassembled WGS sequence"/>
</dbReference>
<dbReference type="PANTHER" id="PTHR21052">
    <property type="entry name" value="SPERMATOGENESIS ASSOCIATED 11-RELATED"/>
    <property type="match status" value="1"/>
</dbReference>
<dbReference type="InterPro" id="IPR032870">
    <property type="entry name" value="ALKBH7-like"/>
</dbReference>
<dbReference type="EMBL" id="NBII01000001">
    <property type="protein sequence ID" value="PAV23596.1"/>
    <property type="molecule type" value="Genomic_DNA"/>
</dbReference>
<dbReference type="GO" id="GO:0005759">
    <property type="term" value="C:mitochondrial matrix"/>
    <property type="evidence" value="ECO:0007669"/>
    <property type="project" value="TreeGrafter"/>
</dbReference>
<dbReference type="OrthoDB" id="28127at2759"/>
<dbReference type="AlphaFoldDB" id="A0A286UVH5"/>
<dbReference type="InterPro" id="IPR027450">
    <property type="entry name" value="AlkB-like"/>
</dbReference>
<proteinExistence type="predicted"/>
<protein>
    <recommendedName>
        <fullName evidence="1">Alpha-ketoglutarate-dependent dioxygenase AlkB-like domain-containing protein</fullName>
    </recommendedName>
</protein>
<dbReference type="STRING" id="2282107.A0A286UVH5"/>
<sequence length="245" mass="28212">MLLPTPLYICRTFLRRARFSTEARNNNYFFNGPAIPDNSLFSFHPYFFTEAEQKILLRSSLRKLDSTSSRLNRRRRRLLSDQTNSASLPTSNLFLPDDLYEFHEGHYDGVIHGYREMHVTSWASEDVDELNPLLARLKGLVPDVKMQTHILHLSSLGEILPHIDNLDASGSWILGVSLGFPRVLRLEKADSPSEYCDVLLPSGSVYVQRDNIRFEYKHSILKDEIFRGEVKTGGQRLSVMLRDLK</sequence>
<dbReference type="InParanoid" id="A0A286UVH5"/>
<feature type="domain" description="Alpha-ketoglutarate-dependent dioxygenase AlkB-like" evidence="1">
    <location>
        <begin position="45"/>
        <end position="242"/>
    </location>
</feature>
<dbReference type="Pfam" id="PF13532">
    <property type="entry name" value="2OG-FeII_Oxy_2"/>
    <property type="match status" value="1"/>
</dbReference>
<evidence type="ECO:0000259" key="1">
    <source>
        <dbReference type="Pfam" id="PF13532"/>
    </source>
</evidence>
<organism evidence="2 3">
    <name type="scientific">Pyrrhoderma noxium</name>
    <dbReference type="NCBI Taxonomy" id="2282107"/>
    <lineage>
        <taxon>Eukaryota</taxon>
        <taxon>Fungi</taxon>
        <taxon>Dikarya</taxon>
        <taxon>Basidiomycota</taxon>
        <taxon>Agaricomycotina</taxon>
        <taxon>Agaricomycetes</taxon>
        <taxon>Hymenochaetales</taxon>
        <taxon>Hymenochaetaceae</taxon>
        <taxon>Pyrrhoderma</taxon>
    </lineage>
</organism>
<name>A0A286UVH5_9AGAM</name>
<dbReference type="InterPro" id="IPR037151">
    <property type="entry name" value="AlkB-like_sf"/>
</dbReference>
<keyword evidence="3" id="KW-1185">Reference proteome</keyword>
<gene>
    <name evidence="2" type="ORF">PNOK_0066400</name>
</gene>
<reference evidence="2 3" key="1">
    <citation type="journal article" date="2017" name="Mol. Ecol.">
        <title>Comparative and population genomic landscape of Phellinus noxius: A hypervariable fungus causing root rot in trees.</title>
        <authorList>
            <person name="Chung C.L."/>
            <person name="Lee T.J."/>
            <person name="Akiba M."/>
            <person name="Lee H.H."/>
            <person name="Kuo T.H."/>
            <person name="Liu D."/>
            <person name="Ke H.M."/>
            <person name="Yokoi T."/>
            <person name="Roa M.B."/>
            <person name="Lu M.J."/>
            <person name="Chang Y.Y."/>
            <person name="Ann P.J."/>
            <person name="Tsai J.N."/>
            <person name="Chen C.Y."/>
            <person name="Tzean S.S."/>
            <person name="Ota Y."/>
            <person name="Hattori T."/>
            <person name="Sahashi N."/>
            <person name="Liou R.F."/>
            <person name="Kikuchi T."/>
            <person name="Tsai I.J."/>
        </authorList>
    </citation>
    <scope>NUCLEOTIDE SEQUENCE [LARGE SCALE GENOMIC DNA]</scope>
    <source>
        <strain evidence="2 3">FFPRI411160</strain>
    </source>
</reference>
<dbReference type="PANTHER" id="PTHR21052:SF0">
    <property type="entry name" value="ALPHA-KETOGLUTARATE-DEPENDENT DIOXYGENASE ALKB HOMOLOG 7, MITOCHONDRIAL"/>
    <property type="match status" value="1"/>
</dbReference>
<dbReference type="Gene3D" id="2.60.120.590">
    <property type="entry name" value="Alpha-ketoglutarate-dependent dioxygenase AlkB-like"/>
    <property type="match status" value="1"/>
</dbReference>
<dbReference type="GO" id="GO:0016706">
    <property type="term" value="F:2-oxoglutarate-dependent dioxygenase activity"/>
    <property type="evidence" value="ECO:0007669"/>
    <property type="project" value="TreeGrafter"/>
</dbReference>
<dbReference type="GO" id="GO:0006631">
    <property type="term" value="P:fatty acid metabolic process"/>
    <property type="evidence" value="ECO:0007669"/>
    <property type="project" value="TreeGrafter"/>
</dbReference>
<dbReference type="SUPFAM" id="SSF51197">
    <property type="entry name" value="Clavaminate synthase-like"/>
    <property type="match status" value="1"/>
</dbReference>
<accession>A0A286UVH5</accession>
<evidence type="ECO:0000313" key="2">
    <source>
        <dbReference type="EMBL" id="PAV23596.1"/>
    </source>
</evidence>